<organism evidence="3 5">
    <name type="scientific">Shewanella morhuae</name>
    <dbReference type="NCBI Taxonomy" id="365591"/>
    <lineage>
        <taxon>Bacteria</taxon>
        <taxon>Pseudomonadati</taxon>
        <taxon>Pseudomonadota</taxon>
        <taxon>Gammaproteobacteria</taxon>
        <taxon>Alteromonadales</taxon>
        <taxon>Shewanellaceae</taxon>
        <taxon>Shewanella</taxon>
    </lineage>
</organism>
<dbReference type="InterPro" id="IPR001633">
    <property type="entry name" value="EAL_dom"/>
</dbReference>
<dbReference type="PROSITE" id="PS50883">
    <property type="entry name" value="EAL"/>
    <property type="match status" value="1"/>
</dbReference>
<keyword evidence="4" id="KW-1185">Reference proteome</keyword>
<dbReference type="AlphaFoldDB" id="A0A380B7G1"/>
<evidence type="ECO:0000313" key="2">
    <source>
        <dbReference type="EMBL" id="PTA49152.1"/>
    </source>
</evidence>
<proteinExistence type="predicted"/>
<dbReference type="Gene3D" id="3.20.20.450">
    <property type="entry name" value="EAL domain"/>
    <property type="match status" value="1"/>
</dbReference>
<name>A0A380B7G1_9GAMM</name>
<evidence type="ECO:0000313" key="4">
    <source>
        <dbReference type="Proteomes" id="UP000240506"/>
    </source>
</evidence>
<accession>A0A380B7G1</accession>
<dbReference type="InterPro" id="IPR035919">
    <property type="entry name" value="EAL_sf"/>
</dbReference>
<dbReference type="PANTHER" id="PTHR33121:SF15">
    <property type="entry name" value="BLUE LIGHT- AND TEMPERATURE-REGULATED ANTIREPRESSOR BLUF"/>
    <property type="match status" value="1"/>
</dbReference>
<reference evidence="2 4" key="2">
    <citation type="submission" date="2018-04" db="EMBL/GenBank/DDBJ databases">
        <title>Genomic sequence of a freshwater isolate of Shewanella morhuae.</title>
        <authorList>
            <person name="Castillo D.E."/>
            <person name="Gram L."/>
        </authorList>
    </citation>
    <scope>NUCLEOTIDE SEQUENCE [LARGE SCALE GENOMIC DNA]</scope>
    <source>
        <strain evidence="2 4">CW7</strain>
    </source>
</reference>
<reference evidence="2" key="1">
    <citation type="submission" date="2018-03" db="EMBL/GenBank/DDBJ databases">
        <authorList>
            <person name="Dailey F.E."/>
        </authorList>
    </citation>
    <scope>NUCLEOTIDE SEQUENCE</scope>
    <source>
        <strain evidence="2">CW7</strain>
    </source>
</reference>
<dbReference type="EMBL" id="PYSG01000002">
    <property type="protein sequence ID" value="PTA49152.1"/>
    <property type="molecule type" value="Genomic_DNA"/>
</dbReference>
<dbReference type="InterPro" id="IPR050706">
    <property type="entry name" value="Cyclic-di-GMP_PDE-like"/>
</dbReference>
<protein>
    <submittedName>
        <fullName evidence="3">Blue light- and temperature-regulated antirepressor YcgF</fullName>
    </submittedName>
    <submittedName>
        <fullName evidence="2">Diguanylate phosphodiesterase</fullName>
    </submittedName>
</protein>
<dbReference type="Proteomes" id="UP000240506">
    <property type="component" value="Unassembled WGS sequence"/>
</dbReference>
<dbReference type="GO" id="GO:0071111">
    <property type="term" value="F:cyclic-guanylate-specific phosphodiesterase activity"/>
    <property type="evidence" value="ECO:0007669"/>
    <property type="project" value="InterPro"/>
</dbReference>
<gene>
    <name evidence="3" type="primary">ycgF</name>
    <name evidence="2" type="ORF">C9I43_00745</name>
    <name evidence="3" type="ORF">NCTC10736_03604</name>
</gene>
<dbReference type="Pfam" id="PF00563">
    <property type="entry name" value="EAL"/>
    <property type="match status" value="1"/>
</dbReference>
<reference evidence="3 5" key="3">
    <citation type="submission" date="2018-06" db="EMBL/GenBank/DDBJ databases">
        <authorList>
            <consortium name="Pathogen Informatics"/>
            <person name="Doyle S."/>
        </authorList>
    </citation>
    <scope>NUCLEOTIDE SEQUENCE [LARGE SCALE GENOMIC DNA]</scope>
    <source>
        <strain evidence="3 5">NCTC10736</strain>
    </source>
</reference>
<dbReference type="Proteomes" id="UP000255061">
    <property type="component" value="Unassembled WGS sequence"/>
</dbReference>
<feature type="domain" description="EAL" evidence="1">
    <location>
        <begin position="5"/>
        <end position="255"/>
    </location>
</feature>
<evidence type="ECO:0000259" key="1">
    <source>
        <dbReference type="PROSITE" id="PS50883"/>
    </source>
</evidence>
<dbReference type="PANTHER" id="PTHR33121">
    <property type="entry name" value="CYCLIC DI-GMP PHOSPHODIESTERASE PDEF"/>
    <property type="match status" value="1"/>
</dbReference>
<dbReference type="EMBL" id="UGYV01000001">
    <property type="protein sequence ID" value="SUI93113.1"/>
    <property type="molecule type" value="Genomic_DNA"/>
</dbReference>
<dbReference type="SUPFAM" id="SSF141868">
    <property type="entry name" value="EAL domain-like"/>
    <property type="match status" value="1"/>
</dbReference>
<dbReference type="CDD" id="cd01948">
    <property type="entry name" value="EAL"/>
    <property type="match status" value="1"/>
</dbReference>
<evidence type="ECO:0000313" key="5">
    <source>
        <dbReference type="Proteomes" id="UP000255061"/>
    </source>
</evidence>
<dbReference type="SMART" id="SM00052">
    <property type="entry name" value="EAL"/>
    <property type="match status" value="1"/>
</dbReference>
<dbReference type="RefSeq" id="WP_107881477.1">
    <property type="nucleotide sequence ID" value="NZ_BPFE01000039.1"/>
</dbReference>
<sequence length="258" mass="29463">MDFPARIKQQTCMDCLSGQSLGFEIRMAFQPIIHWPSQQISGYEALVRGPDGQGAAWVFERINDENKYYFDQACRVKAIETASRLGLDKMLSINFLPNAVYNPETCIRATIEAADIYGFDIRKIMFEVIEGEQIVDLNKLIRIFESYAKRGFITAIDDFGSGYADISWLEALRPHVLKLDMNLIRDIHLEPAKQLVVDDILRMCLEQNTTVLAEGIEIEAELNYLAAIGIEYFQGYYFAKPQLEHLSTFAELNFHALT</sequence>
<evidence type="ECO:0000313" key="3">
    <source>
        <dbReference type="EMBL" id="SUI93113.1"/>
    </source>
</evidence>